<dbReference type="HOGENOM" id="CLU_2259966_0_0_4"/>
<sequence length="103" mass="10535">MVRPVPASVLPAPAREALQVRPLAAAPLRPLQGQGPEPGPEPGPAAAPAALREPAAAPAALRSRHAAACRKKGKTMPAAAKPAGKHHECNGNLLHQPQHDLVS</sequence>
<feature type="compositionally biased region" description="Basic residues" evidence="1">
    <location>
        <begin position="62"/>
        <end position="74"/>
    </location>
</feature>
<reference evidence="2 3" key="1">
    <citation type="journal article" date="2015" name="Genome Announc.">
        <title>Genome Sequence of Mushroom Soft-Rot Pathogen Janthinobacterium agaricidamnosum.</title>
        <authorList>
            <person name="Graupner K."/>
            <person name="Lackner G."/>
            <person name="Hertweck C."/>
        </authorList>
    </citation>
    <scope>NUCLEOTIDE SEQUENCE [LARGE SCALE GENOMIC DNA]</scope>
    <source>
        <strain evidence="3">NBRC 102515 / DSM 9628</strain>
    </source>
</reference>
<evidence type="ECO:0000256" key="1">
    <source>
        <dbReference type="SAM" id="MobiDB-lite"/>
    </source>
</evidence>
<dbReference type="AlphaFoldDB" id="W0V350"/>
<dbReference type="Proteomes" id="UP000027604">
    <property type="component" value="Chromosome I"/>
</dbReference>
<evidence type="ECO:0000313" key="3">
    <source>
        <dbReference type="Proteomes" id="UP000027604"/>
    </source>
</evidence>
<feature type="compositionally biased region" description="Low complexity" evidence="1">
    <location>
        <begin position="46"/>
        <end position="61"/>
    </location>
</feature>
<dbReference type="EMBL" id="HG322949">
    <property type="protein sequence ID" value="CDG81702.1"/>
    <property type="molecule type" value="Genomic_DNA"/>
</dbReference>
<accession>W0V350</accession>
<dbReference type="STRING" id="1349767.GJA_1047"/>
<evidence type="ECO:0000313" key="2">
    <source>
        <dbReference type="EMBL" id="CDG81702.1"/>
    </source>
</evidence>
<proteinExistence type="predicted"/>
<protein>
    <submittedName>
        <fullName evidence="2">Uncharacterized protein</fullName>
    </submittedName>
</protein>
<feature type="region of interest" description="Disordered" evidence="1">
    <location>
        <begin position="1"/>
        <end position="103"/>
    </location>
</feature>
<organism evidence="2 3">
    <name type="scientific">Janthinobacterium agaricidamnosum NBRC 102515 = DSM 9628</name>
    <dbReference type="NCBI Taxonomy" id="1349767"/>
    <lineage>
        <taxon>Bacteria</taxon>
        <taxon>Pseudomonadati</taxon>
        <taxon>Pseudomonadota</taxon>
        <taxon>Betaproteobacteria</taxon>
        <taxon>Burkholderiales</taxon>
        <taxon>Oxalobacteraceae</taxon>
        <taxon>Janthinobacterium</taxon>
    </lineage>
</organism>
<gene>
    <name evidence="2" type="ORF">GJA_1047</name>
</gene>
<keyword evidence="3" id="KW-1185">Reference proteome</keyword>
<dbReference type="KEGG" id="jag:GJA_1047"/>
<name>W0V350_9BURK</name>